<dbReference type="SMART" id="SM00552">
    <property type="entry name" value="ADEAMc"/>
    <property type="match status" value="1"/>
</dbReference>
<dbReference type="GO" id="GO:0002100">
    <property type="term" value="P:tRNA wobble adenosine to inosine editing"/>
    <property type="evidence" value="ECO:0007669"/>
    <property type="project" value="InterPro"/>
</dbReference>
<gene>
    <name evidence="2" type="ORF">FCULG_00002398</name>
</gene>
<comment type="caution">
    <text evidence="2">The sequence shown here is derived from an EMBL/GenBank/DDBJ whole genome shotgun (WGS) entry which is preliminary data.</text>
</comment>
<organism evidence="2 3">
    <name type="scientific">Fusarium culmorum</name>
    <dbReference type="NCBI Taxonomy" id="5516"/>
    <lineage>
        <taxon>Eukaryota</taxon>
        <taxon>Fungi</taxon>
        <taxon>Dikarya</taxon>
        <taxon>Ascomycota</taxon>
        <taxon>Pezizomycotina</taxon>
        <taxon>Sordariomycetes</taxon>
        <taxon>Hypocreomycetidae</taxon>
        <taxon>Hypocreales</taxon>
        <taxon>Nectriaceae</taxon>
        <taxon>Fusarium</taxon>
    </lineage>
</organism>
<dbReference type="Pfam" id="PF02137">
    <property type="entry name" value="A_deamin"/>
    <property type="match status" value="1"/>
</dbReference>
<dbReference type="SMR" id="A0A2T4GR56"/>
<keyword evidence="3" id="KW-1185">Reference proteome</keyword>
<sequence>MTSQADLIAQAVLQQFYKLPAKRKPAVRDNGLHEWVPLSGIVAEQNGVLTCLALATGMKCLPVSKIPQSNGVGIHDWHAEILAIRTFNRFLIDECQCLLEKEDKSSILQRKNHTSNSDGMCLQSFEIKDDVRLHMYCSEAPCGDASMELTMAAQEDASAWEAPTPTTRTPDPNADTSLLGRACFSRTGIVRRKPARGDAPPTLSKSCSDKLALKQCTSLLSALTSLFIDSTNAYIHSIVLPESQHSNVACRRAFSEEGRLRPLAEKMWAGDIHSSNSHRADKISASNLAAAWSSSGFEENIIGGVIQGRKAFNTNAASRMSRRNMWEAARDLADRLGVGCSVTALYLKSGTYQDIKQGQLTAHRRRVKEEVREAALVGWIRNDGGSDFQLEKRSNH</sequence>
<dbReference type="PANTHER" id="PTHR47803">
    <property type="entry name" value="TRNA-SPECIFIC ADENOSINE DEAMINASE 1"/>
    <property type="match status" value="1"/>
</dbReference>
<evidence type="ECO:0000259" key="1">
    <source>
        <dbReference type="PROSITE" id="PS50141"/>
    </source>
</evidence>
<dbReference type="InterPro" id="IPR002466">
    <property type="entry name" value="A_deamin"/>
</dbReference>
<dbReference type="GO" id="GO:0003723">
    <property type="term" value="F:RNA binding"/>
    <property type="evidence" value="ECO:0007669"/>
    <property type="project" value="InterPro"/>
</dbReference>
<dbReference type="GO" id="GO:0043829">
    <property type="term" value="F:tRNA-specific adenosine-37 deaminase activity"/>
    <property type="evidence" value="ECO:0007669"/>
    <property type="project" value="TreeGrafter"/>
</dbReference>
<dbReference type="OMA" id="PDIKIYM"/>
<dbReference type="InterPro" id="IPR042935">
    <property type="entry name" value="Tad1"/>
</dbReference>
<protein>
    <submittedName>
        <fullName evidence="2">tRNA-specific adenosine deaminase 1</fullName>
    </submittedName>
</protein>
<accession>A0A2T4GR56</accession>
<dbReference type="AlphaFoldDB" id="A0A2T4GR56"/>
<dbReference type="EMBL" id="PVEM01000012">
    <property type="protein sequence ID" value="PTD05990.1"/>
    <property type="molecule type" value="Genomic_DNA"/>
</dbReference>
<evidence type="ECO:0000313" key="2">
    <source>
        <dbReference type="EMBL" id="PTD05990.1"/>
    </source>
</evidence>
<dbReference type="Proteomes" id="UP000241587">
    <property type="component" value="Unassembled WGS sequence"/>
</dbReference>
<reference evidence="2 3" key="1">
    <citation type="submission" date="2018-02" db="EMBL/GenBank/DDBJ databases">
        <title>Fusarium culmorum secondary metabolites in fungal-bacterial-plant interactions.</title>
        <authorList>
            <person name="Schmidt R."/>
        </authorList>
    </citation>
    <scope>NUCLEOTIDE SEQUENCE [LARGE SCALE GENOMIC DNA]</scope>
    <source>
        <strain evidence="2 3">PV</strain>
    </source>
</reference>
<evidence type="ECO:0000313" key="3">
    <source>
        <dbReference type="Proteomes" id="UP000241587"/>
    </source>
</evidence>
<proteinExistence type="predicted"/>
<name>A0A2T4GR56_FUSCU</name>
<dbReference type="OrthoDB" id="10268011at2759"/>
<feature type="domain" description="A to I editase" evidence="1">
    <location>
        <begin position="53"/>
        <end position="381"/>
    </location>
</feature>
<dbReference type="PROSITE" id="PS50141">
    <property type="entry name" value="A_DEAMIN_EDITASE"/>
    <property type="match status" value="1"/>
</dbReference>
<dbReference type="PANTHER" id="PTHR47803:SF1">
    <property type="entry name" value="TRNA-SPECIFIC ADENOSINE DEAMINASE 1"/>
    <property type="match status" value="1"/>
</dbReference>